<dbReference type="Gene3D" id="1.10.510.10">
    <property type="entry name" value="Transferase(Phosphotransferase) domain 1"/>
    <property type="match status" value="1"/>
</dbReference>
<name>A0A6A6XHH0_9PLEO</name>
<dbReference type="Proteomes" id="UP000799757">
    <property type="component" value="Unassembled WGS sequence"/>
</dbReference>
<evidence type="ECO:0000313" key="7">
    <source>
        <dbReference type="EMBL" id="KAF2795919.1"/>
    </source>
</evidence>
<dbReference type="Pfam" id="PF00069">
    <property type="entry name" value="Pkinase"/>
    <property type="match status" value="1"/>
</dbReference>
<dbReference type="InterPro" id="IPR008271">
    <property type="entry name" value="Ser/Thr_kinase_AS"/>
</dbReference>
<keyword evidence="4" id="KW-0723">Serine/threonine-protein kinase</keyword>
<dbReference type="InterPro" id="IPR000719">
    <property type="entry name" value="Prot_kinase_dom"/>
</dbReference>
<dbReference type="PANTHER" id="PTHR24346">
    <property type="entry name" value="MAP/MICROTUBULE AFFINITY-REGULATING KINASE"/>
    <property type="match status" value="1"/>
</dbReference>
<keyword evidence="7" id="KW-0418">Kinase</keyword>
<dbReference type="FunFam" id="1.10.510.10:FF:000549">
    <property type="entry name" value="Protein serine/threonine kinase (Ran1), putative"/>
    <property type="match status" value="1"/>
</dbReference>
<dbReference type="PROSITE" id="PS00108">
    <property type="entry name" value="PROTEIN_KINASE_ST"/>
    <property type="match status" value="1"/>
</dbReference>
<evidence type="ECO:0000256" key="1">
    <source>
        <dbReference type="ARBA" id="ARBA00022741"/>
    </source>
</evidence>
<gene>
    <name evidence="7" type="ORF">K505DRAFT_6020</name>
</gene>
<evidence type="ECO:0000313" key="8">
    <source>
        <dbReference type="Proteomes" id="UP000799757"/>
    </source>
</evidence>
<proteinExistence type="inferred from homology"/>
<dbReference type="SMART" id="SM00220">
    <property type="entry name" value="S_TKc"/>
    <property type="match status" value="1"/>
</dbReference>
<dbReference type="OrthoDB" id="541276at2759"/>
<reference evidence="7" key="1">
    <citation type="journal article" date="2020" name="Stud. Mycol.">
        <title>101 Dothideomycetes genomes: a test case for predicting lifestyles and emergence of pathogens.</title>
        <authorList>
            <person name="Haridas S."/>
            <person name="Albert R."/>
            <person name="Binder M."/>
            <person name="Bloem J."/>
            <person name="Labutti K."/>
            <person name="Salamov A."/>
            <person name="Andreopoulos B."/>
            <person name="Baker S."/>
            <person name="Barry K."/>
            <person name="Bills G."/>
            <person name="Bluhm B."/>
            <person name="Cannon C."/>
            <person name="Castanera R."/>
            <person name="Culley D."/>
            <person name="Daum C."/>
            <person name="Ezra D."/>
            <person name="Gonzalez J."/>
            <person name="Henrissat B."/>
            <person name="Kuo A."/>
            <person name="Liang C."/>
            <person name="Lipzen A."/>
            <person name="Lutzoni F."/>
            <person name="Magnuson J."/>
            <person name="Mondo S."/>
            <person name="Nolan M."/>
            <person name="Ohm R."/>
            <person name="Pangilinan J."/>
            <person name="Park H.-J."/>
            <person name="Ramirez L."/>
            <person name="Alfaro M."/>
            <person name="Sun H."/>
            <person name="Tritt A."/>
            <person name="Yoshinaga Y."/>
            <person name="Zwiers L.-H."/>
            <person name="Turgeon B."/>
            <person name="Goodwin S."/>
            <person name="Spatafora J."/>
            <person name="Crous P."/>
            <person name="Grigoriev I."/>
        </authorList>
    </citation>
    <scope>NUCLEOTIDE SEQUENCE</scope>
    <source>
        <strain evidence="7">CBS 109.77</strain>
    </source>
</reference>
<feature type="region of interest" description="Disordered" evidence="5">
    <location>
        <begin position="343"/>
        <end position="390"/>
    </location>
</feature>
<dbReference type="AlphaFoldDB" id="A0A6A6XHH0"/>
<dbReference type="CDD" id="cd13993">
    <property type="entry name" value="STKc_Pat1_like"/>
    <property type="match status" value="1"/>
</dbReference>
<evidence type="ECO:0000256" key="2">
    <source>
        <dbReference type="ARBA" id="ARBA00022840"/>
    </source>
</evidence>
<sequence length="453" mass="49503">MLPTPPASPTLNGFSAPEERLGQILAGRLQLTGILGVGAYGVVYTAVDIQTNTPYAVKALNKLGLEPRQRKFQQREIQLHHQASTHPNVVSLVKIMDSPDCTYVVIEYCPEGDLFTNITEQGKFLGNDALAKRAFLQILDAVEYCHSIGIYHRDLKPENILVTDQGMTCKLADFGLATSDHVTSDFGCGSTFYMSPECQTSAPKAYSCYASAPNDVWSLGVILVNLTCGRNPWKRASFDDTTFRAYMKDPKFLSSILPVSPELDSILKRVFEFNPAKRATIPELRDMILRCPRFTSTKSATPTPLPSPPFHPVDYTRDAVFNGCYQNPLPSVAPLPAPLYSPPTLDLPNPQYSTSSGSSNSDNDSVFSPSSSRSSASSTSSTSSYHYVASPPAHKAPARAVHSTYVSPPNRTAHSTYVSPPANAWFHPFIQAANLVKHVSFQPPMLAAPVHVY</sequence>
<dbReference type="PANTHER" id="PTHR24346:SF75">
    <property type="entry name" value="AURORA KINASE"/>
    <property type="match status" value="1"/>
</dbReference>
<keyword evidence="7" id="KW-0808">Transferase</keyword>
<feature type="binding site" evidence="3">
    <location>
        <position position="58"/>
    </location>
    <ligand>
        <name>ATP</name>
        <dbReference type="ChEBI" id="CHEBI:30616"/>
    </ligand>
</feature>
<evidence type="ECO:0000256" key="4">
    <source>
        <dbReference type="RuleBase" id="RU000304"/>
    </source>
</evidence>
<dbReference type="GO" id="GO:0005524">
    <property type="term" value="F:ATP binding"/>
    <property type="evidence" value="ECO:0007669"/>
    <property type="project" value="UniProtKB-UniRule"/>
</dbReference>
<keyword evidence="2 3" id="KW-0067">ATP-binding</keyword>
<dbReference type="InterPro" id="IPR017441">
    <property type="entry name" value="Protein_kinase_ATP_BS"/>
</dbReference>
<dbReference type="PROSITE" id="PS50011">
    <property type="entry name" value="PROTEIN_KINASE_DOM"/>
    <property type="match status" value="1"/>
</dbReference>
<evidence type="ECO:0000259" key="6">
    <source>
        <dbReference type="PROSITE" id="PS50011"/>
    </source>
</evidence>
<accession>A0A6A6XHH0</accession>
<feature type="compositionally biased region" description="Low complexity" evidence="5">
    <location>
        <begin position="353"/>
        <end position="384"/>
    </location>
</feature>
<keyword evidence="1 3" id="KW-0547">Nucleotide-binding</keyword>
<feature type="domain" description="Protein kinase" evidence="6">
    <location>
        <begin position="29"/>
        <end position="294"/>
    </location>
</feature>
<dbReference type="PROSITE" id="PS00107">
    <property type="entry name" value="PROTEIN_KINASE_ATP"/>
    <property type="match status" value="1"/>
</dbReference>
<organism evidence="7 8">
    <name type="scientific">Melanomma pulvis-pyrius CBS 109.77</name>
    <dbReference type="NCBI Taxonomy" id="1314802"/>
    <lineage>
        <taxon>Eukaryota</taxon>
        <taxon>Fungi</taxon>
        <taxon>Dikarya</taxon>
        <taxon>Ascomycota</taxon>
        <taxon>Pezizomycotina</taxon>
        <taxon>Dothideomycetes</taxon>
        <taxon>Pleosporomycetidae</taxon>
        <taxon>Pleosporales</taxon>
        <taxon>Melanommataceae</taxon>
        <taxon>Melanomma</taxon>
    </lineage>
</organism>
<dbReference type="SUPFAM" id="SSF56112">
    <property type="entry name" value="Protein kinase-like (PK-like)"/>
    <property type="match status" value="1"/>
</dbReference>
<comment type="similarity">
    <text evidence="4">Belongs to the protein kinase superfamily.</text>
</comment>
<evidence type="ECO:0000256" key="3">
    <source>
        <dbReference type="PROSITE-ProRule" id="PRU10141"/>
    </source>
</evidence>
<dbReference type="EMBL" id="MU001844">
    <property type="protein sequence ID" value="KAF2795919.1"/>
    <property type="molecule type" value="Genomic_DNA"/>
</dbReference>
<keyword evidence="8" id="KW-1185">Reference proteome</keyword>
<dbReference type="InterPro" id="IPR011009">
    <property type="entry name" value="Kinase-like_dom_sf"/>
</dbReference>
<dbReference type="GO" id="GO:0035556">
    <property type="term" value="P:intracellular signal transduction"/>
    <property type="evidence" value="ECO:0007669"/>
    <property type="project" value="TreeGrafter"/>
</dbReference>
<protein>
    <submittedName>
        <fullName evidence="7">Pkinase-domain-containing protein</fullName>
    </submittedName>
</protein>
<dbReference type="GO" id="GO:0004674">
    <property type="term" value="F:protein serine/threonine kinase activity"/>
    <property type="evidence" value="ECO:0007669"/>
    <property type="project" value="UniProtKB-KW"/>
</dbReference>
<dbReference type="GO" id="GO:0005737">
    <property type="term" value="C:cytoplasm"/>
    <property type="evidence" value="ECO:0007669"/>
    <property type="project" value="TreeGrafter"/>
</dbReference>
<evidence type="ECO:0000256" key="5">
    <source>
        <dbReference type="SAM" id="MobiDB-lite"/>
    </source>
</evidence>